<organism evidence="1 2">
    <name type="scientific">Trifolium medium</name>
    <dbReference type="NCBI Taxonomy" id="97028"/>
    <lineage>
        <taxon>Eukaryota</taxon>
        <taxon>Viridiplantae</taxon>
        <taxon>Streptophyta</taxon>
        <taxon>Embryophyta</taxon>
        <taxon>Tracheophyta</taxon>
        <taxon>Spermatophyta</taxon>
        <taxon>Magnoliopsida</taxon>
        <taxon>eudicotyledons</taxon>
        <taxon>Gunneridae</taxon>
        <taxon>Pentapetalae</taxon>
        <taxon>rosids</taxon>
        <taxon>fabids</taxon>
        <taxon>Fabales</taxon>
        <taxon>Fabaceae</taxon>
        <taxon>Papilionoideae</taxon>
        <taxon>50 kb inversion clade</taxon>
        <taxon>NPAAA clade</taxon>
        <taxon>Hologalegina</taxon>
        <taxon>IRL clade</taxon>
        <taxon>Trifolieae</taxon>
        <taxon>Trifolium</taxon>
    </lineage>
</organism>
<comment type="caution">
    <text evidence="1">The sequence shown here is derived from an EMBL/GenBank/DDBJ whole genome shotgun (WGS) entry which is preliminary data.</text>
</comment>
<feature type="non-terminal residue" evidence="1">
    <location>
        <position position="1"/>
    </location>
</feature>
<dbReference type="AlphaFoldDB" id="A0A392SZH5"/>
<name>A0A392SZH5_9FABA</name>
<protein>
    <submittedName>
        <fullName evidence="1">Uncharacterized protein</fullName>
    </submittedName>
</protein>
<sequence length="29" mass="3131">HPALRVVAGRGEATLSPVLAIARQYAFCY</sequence>
<evidence type="ECO:0000313" key="1">
    <source>
        <dbReference type="EMBL" id="MCI53614.1"/>
    </source>
</evidence>
<evidence type="ECO:0000313" key="2">
    <source>
        <dbReference type="Proteomes" id="UP000265520"/>
    </source>
</evidence>
<accession>A0A392SZH5</accession>
<reference evidence="1 2" key="1">
    <citation type="journal article" date="2018" name="Front. Plant Sci.">
        <title>Red Clover (Trifolium pratense) and Zigzag Clover (T. medium) - A Picture of Genomic Similarities and Differences.</title>
        <authorList>
            <person name="Dluhosova J."/>
            <person name="Istvanek J."/>
            <person name="Nedelnik J."/>
            <person name="Repkova J."/>
        </authorList>
    </citation>
    <scope>NUCLEOTIDE SEQUENCE [LARGE SCALE GENOMIC DNA]</scope>
    <source>
        <strain evidence="2">cv. 10/8</strain>
        <tissue evidence="1">Leaf</tissue>
    </source>
</reference>
<dbReference type="EMBL" id="LXQA010466149">
    <property type="protein sequence ID" value="MCI53614.1"/>
    <property type="molecule type" value="Genomic_DNA"/>
</dbReference>
<dbReference type="Proteomes" id="UP000265520">
    <property type="component" value="Unassembled WGS sequence"/>
</dbReference>
<proteinExistence type="predicted"/>
<keyword evidence="2" id="KW-1185">Reference proteome</keyword>